<sequence>MAGVESKHMKMQCLRTVTNNTRRERVTNARLTEKIGTRPCLNYIKKHRMK</sequence>
<proteinExistence type="predicted"/>
<name>A0A0B6YBS7_9EUPU</name>
<evidence type="ECO:0000313" key="1">
    <source>
        <dbReference type="EMBL" id="CEK53276.1"/>
    </source>
</evidence>
<dbReference type="AlphaFoldDB" id="A0A0B6YBS7"/>
<reference evidence="1" key="1">
    <citation type="submission" date="2014-12" db="EMBL/GenBank/DDBJ databases">
        <title>Insight into the proteome of Arion vulgaris.</title>
        <authorList>
            <person name="Aradska J."/>
            <person name="Bulat T."/>
            <person name="Smidak R."/>
            <person name="Sarate P."/>
            <person name="Gangsoo J."/>
            <person name="Sialana F."/>
            <person name="Bilban M."/>
            <person name="Lubec G."/>
        </authorList>
    </citation>
    <scope>NUCLEOTIDE SEQUENCE</scope>
    <source>
        <tissue evidence="1">Skin</tissue>
    </source>
</reference>
<protein>
    <submittedName>
        <fullName evidence="1">Uncharacterized protein</fullName>
    </submittedName>
</protein>
<gene>
    <name evidence="1" type="primary">ORF19726</name>
</gene>
<accession>A0A0B6YBS7</accession>
<organism evidence="1">
    <name type="scientific">Arion vulgaris</name>
    <dbReference type="NCBI Taxonomy" id="1028688"/>
    <lineage>
        <taxon>Eukaryota</taxon>
        <taxon>Metazoa</taxon>
        <taxon>Spiralia</taxon>
        <taxon>Lophotrochozoa</taxon>
        <taxon>Mollusca</taxon>
        <taxon>Gastropoda</taxon>
        <taxon>Heterobranchia</taxon>
        <taxon>Euthyneura</taxon>
        <taxon>Panpulmonata</taxon>
        <taxon>Eupulmonata</taxon>
        <taxon>Stylommatophora</taxon>
        <taxon>Helicina</taxon>
        <taxon>Arionoidea</taxon>
        <taxon>Arionidae</taxon>
        <taxon>Arion</taxon>
    </lineage>
</organism>
<dbReference type="EMBL" id="HACG01006411">
    <property type="protein sequence ID" value="CEK53276.1"/>
    <property type="molecule type" value="Transcribed_RNA"/>
</dbReference>